<dbReference type="InterPro" id="IPR036415">
    <property type="entry name" value="Lamin_tail_dom_sf"/>
</dbReference>
<comment type="caution">
    <text evidence="2">The sequence shown here is derived from an EMBL/GenBank/DDBJ whole genome shotgun (WGS) entry which is preliminary data.</text>
</comment>
<dbReference type="PROSITE" id="PS51841">
    <property type="entry name" value="LTD"/>
    <property type="match status" value="1"/>
</dbReference>
<sequence>MKNHTKSRWGVSINKSVFSVFAIAALIVSGFFVPNAAKAISSGVIINEFVSNPSSGNEWVELLNTSGSPVDLIGWKLTELTNPDTAPEETDWIALSGTIPANGILVFEVAGTNLNNTGDSIGLYDNSPSLLQRVTYGDVLGYLVTPGLEAAPTSGKSGAYISGAWQTDQTPTKGWFNDAGTEGAAPLLSTIDEALSAEGVGIDSNIGELENPSATPSDEEDALYFEKTGEGKIVFTDSLNLSDQDTVAVLQSLGEAMEMSNGHVAFDSETAQAMTDTGAKIYMYGLGFSETPNIIVKDDEGAVIDPEDENYPEISISEYTGGTLIFTASHFTQFDVEELPVTNETTGSQYSTIQSAIDDASEGDVISVAAGTYEESVLIESALTLKSAETEKPVITGTSSENYILEINGVNDVVLDNLEINGGGSETGDNGFDYGILVSGAGTGSNPVEIKNSAVKNIWNTSSNGINVENSSYVLVHHSSISSFHKRGIRFINSEGKFYDNDVKGDSVDGTTRVQNLVNLWGGSTVEIYNNILHDAKSLSGTPTWDSPAIFVSSYGGDGASSADIHDNEIYNGDSGIIVSSVYSETDTSSAEITNNNLHDLNWAINFEKSSATAVIHGNSFATVNKAVNSENGDGVFMMDSVINAENNYWGAASGPSGEGAGDGGSVVANIDYRPWLLEEGGTIYDQTIALTEVNGWTLISAPQLLSDAPAVASDDGGSAALLVYEGGEFVSPSEFSADMKKPVGAFYAKTENKGGVGFKYAESGPANTSKDLTVGWNLVGTNNAGLAQDEFSSIQNTGTDAGMVTLYVSDTYNSRKEAANSDFYTSWGGDGNHDINVCFFCNEYTTAIGFL</sequence>
<name>A0A0G0XGR6_9BACT</name>
<dbReference type="Proteomes" id="UP000033856">
    <property type="component" value="Unassembled WGS sequence"/>
</dbReference>
<organism evidence="2 3">
    <name type="scientific">Candidatus Jorgensenbacteria bacterium GW2011_GWF2_41_8</name>
    <dbReference type="NCBI Taxonomy" id="1618667"/>
    <lineage>
        <taxon>Bacteria</taxon>
        <taxon>Candidatus Joergenseniibacteriota</taxon>
    </lineage>
</organism>
<evidence type="ECO:0000313" key="2">
    <source>
        <dbReference type="EMBL" id="KKS23597.1"/>
    </source>
</evidence>
<dbReference type="SUPFAM" id="SSF51126">
    <property type="entry name" value="Pectin lyase-like"/>
    <property type="match status" value="1"/>
</dbReference>
<dbReference type="InterPro" id="IPR001322">
    <property type="entry name" value="Lamin_tail_dom"/>
</dbReference>
<accession>A0A0G0XGR6</accession>
<dbReference type="AlphaFoldDB" id="A0A0G0XGR6"/>
<dbReference type="InterPro" id="IPR011050">
    <property type="entry name" value="Pectin_lyase_fold/virulence"/>
</dbReference>
<dbReference type="SUPFAM" id="SSF74853">
    <property type="entry name" value="Lamin A/C globular tail domain"/>
    <property type="match status" value="1"/>
</dbReference>
<dbReference type="InterPro" id="IPR012334">
    <property type="entry name" value="Pectin_lyas_fold"/>
</dbReference>
<protein>
    <recommendedName>
        <fullName evidence="1">LTD domain-containing protein</fullName>
    </recommendedName>
</protein>
<feature type="domain" description="LTD" evidence="1">
    <location>
        <begin position="33"/>
        <end position="138"/>
    </location>
</feature>
<dbReference type="Gene3D" id="2.160.20.10">
    <property type="entry name" value="Single-stranded right-handed beta-helix, Pectin lyase-like"/>
    <property type="match status" value="1"/>
</dbReference>
<dbReference type="InterPro" id="IPR006626">
    <property type="entry name" value="PbH1"/>
</dbReference>
<reference evidence="2 3" key="1">
    <citation type="journal article" date="2015" name="Nature">
        <title>rRNA introns, odd ribosomes, and small enigmatic genomes across a large radiation of phyla.</title>
        <authorList>
            <person name="Brown C.T."/>
            <person name="Hug L.A."/>
            <person name="Thomas B.C."/>
            <person name="Sharon I."/>
            <person name="Castelle C.J."/>
            <person name="Singh A."/>
            <person name="Wilkins M.J."/>
            <person name="Williams K.H."/>
            <person name="Banfield J.F."/>
        </authorList>
    </citation>
    <scope>NUCLEOTIDE SEQUENCE [LARGE SCALE GENOMIC DNA]</scope>
</reference>
<dbReference type="SMART" id="SM00710">
    <property type="entry name" value="PbH1"/>
    <property type="match status" value="7"/>
</dbReference>
<gene>
    <name evidence="2" type="ORF">UU83_C0046G0007</name>
</gene>
<dbReference type="EMBL" id="LCCD01000046">
    <property type="protein sequence ID" value="KKS23597.1"/>
    <property type="molecule type" value="Genomic_DNA"/>
</dbReference>
<dbReference type="Pfam" id="PF00932">
    <property type="entry name" value="LTD"/>
    <property type="match status" value="1"/>
</dbReference>
<proteinExistence type="predicted"/>
<evidence type="ECO:0000313" key="3">
    <source>
        <dbReference type="Proteomes" id="UP000033856"/>
    </source>
</evidence>
<evidence type="ECO:0000259" key="1">
    <source>
        <dbReference type="PROSITE" id="PS51841"/>
    </source>
</evidence>